<dbReference type="GO" id="GO:0000287">
    <property type="term" value="F:magnesium ion binding"/>
    <property type="evidence" value="ECO:0007669"/>
    <property type="project" value="TreeGrafter"/>
</dbReference>
<dbReference type="Pfam" id="PF01544">
    <property type="entry name" value="CorA"/>
    <property type="match status" value="1"/>
</dbReference>
<dbReference type="Gene3D" id="1.20.58.340">
    <property type="entry name" value="Magnesium transport protein CorA, transmembrane region"/>
    <property type="match status" value="1"/>
</dbReference>
<dbReference type="EMBL" id="KZ825467">
    <property type="protein sequence ID" value="PYI35821.1"/>
    <property type="molecule type" value="Genomic_DNA"/>
</dbReference>
<organism evidence="6 7">
    <name type="scientific">Aspergillus indologenus CBS 114.80</name>
    <dbReference type="NCBI Taxonomy" id="1450541"/>
    <lineage>
        <taxon>Eukaryota</taxon>
        <taxon>Fungi</taxon>
        <taxon>Dikarya</taxon>
        <taxon>Ascomycota</taxon>
        <taxon>Pezizomycotina</taxon>
        <taxon>Eurotiomycetes</taxon>
        <taxon>Eurotiomycetidae</taxon>
        <taxon>Eurotiales</taxon>
        <taxon>Aspergillaceae</taxon>
        <taxon>Aspergillus</taxon>
        <taxon>Aspergillus subgen. Circumdati</taxon>
    </lineage>
</organism>
<keyword evidence="7" id="KW-1185">Reference proteome</keyword>
<gene>
    <name evidence="6" type="ORF">BP00DRAFT_411738</name>
</gene>
<dbReference type="InterPro" id="IPR002523">
    <property type="entry name" value="MgTranspt_CorA/ZnTranspt_ZntB"/>
</dbReference>
<accession>A0A2V5II84</accession>
<dbReference type="Proteomes" id="UP000248817">
    <property type="component" value="Unassembled WGS sequence"/>
</dbReference>
<keyword evidence="4 5" id="KW-0472">Membrane</keyword>
<dbReference type="AlphaFoldDB" id="A0A2V5II84"/>
<dbReference type="GO" id="GO:0050897">
    <property type="term" value="F:cobalt ion binding"/>
    <property type="evidence" value="ECO:0007669"/>
    <property type="project" value="TreeGrafter"/>
</dbReference>
<evidence type="ECO:0000256" key="4">
    <source>
        <dbReference type="ARBA" id="ARBA00023136"/>
    </source>
</evidence>
<evidence type="ECO:0000256" key="1">
    <source>
        <dbReference type="ARBA" id="ARBA00004651"/>
    </source>
</evidence>
<dbReference type="SUPFAM" id="SSF144083">
    <property type="entry name" value="Magnesium transport protein CorA, transmembrane region"/>
    <property type="match status" value="1"/>
</dbReference>
<name>A0A2V5II84_9EURO</name>
<dbReference type="PANTHER" id="PTHR46494:SF1">
    <property type="entry name" value="CORA FAMILY METAL ION TRANSPORTER (EUROFUNG)"/>
    <property type="match status" value="1"/>
</dbReference>
<evidence type="ECO:0000256" key="3">
    <source>
        <dbReference type="ARBA" id="ARBA00022989"/>
    </source>
</evidence>
<dbReference type="GO" id="GO:0005886">
    <property type="term" value="C:plasma membrane"/>
    <property type="evidence" value="ECO:0007669"/>
    <property type="project" value="UniProtKB-SubCell"/>
</dbReference>
<sequence length="166" mass="18904">MELPHQNISREMDFLQELDAVLEELKILRSVSRDQMHVDRLWRENATVKKNRLITPAEQEASIERMVEDVNTVHRSINGLIHLKQKEAAILDSQATRSQGNSIMVLTTVNIFFLPASFLTSLFALNISEFPHEDGNLAYPARWVLPIICQCSYIPGPCSLSQCDKL</sequence>
<keyword evidence="2 5" id="KW-0812">Transmembrane</keyword>
<comment type="subcellular location">
    <subcellularLocation>
        <location evidence="1">Cell membrane</location>
        <topology evidence="1">Multi-pass membrane protein</topology>
    </subcellularLocation>
</comment>
<evidence type="ECO:0000313" key="6">
    <source>
        <dbReference type="EMBL" id="PYI35821.1"/>
    </source>
</evidence>
<evidence type="ECO:0000256" key="2">
    <source>
        <dbReference type="ARBA" id="ARBA00022692"/>
    </source>
</evidence>
<feature type="transmembrane region" description="Helical" evidence="5">
    <location>
        <begin position="103"/>
        <end position="125"/>
    </location>
</feature>
<keyword evidence="3 5" id="KW-1133">Transmembrane helix</keyword>
<evidence type="ECO:0000313" key="7">
    <source>
        <dbReference type="Proteomes" id="UP000248817"/>
    </source>
</evidence>
<dbReference type="GO" id="GO:0015095">
    <property type="term" value="F:magnesium ion transmembrane transporter activity"/>
    <property type="evidence" value="ECO:0007669"/>
    <property type="project" value="TreeGrafter"/>
</dbReference>
<reference evidence="6 7" key="1">
    <citation type="submission" date="2018-02" db="EMBL/GenBank/DDBJ databases">
        <title>The genomes of Aspergillus section Nigri reveals drivers in fungal speciation.</title>
        <authorList>
            <consortium name="DOE Joint Genome Institute"/>
            <person name="Vesth T.C."/>
            <person name="Nybo J."/>
            <person name="Theobald S."/>
            <person name="Brandl J."/>
            <person name="Frisvad J.C."/>
            <person name="Nielsen K.F."/>
            <person name="Lyhne E.K."/>
            <person name="Kogle M.E."/>
            <person name="Kuo A."/>
            <person name="Riley R."/>
            <person name="Clum A."/>
            <person name="Nolan M."/>
            <person name="Lipzen A."/>
            <person name="Salamov A."/>
            <person name="Henrissat B."/>
            <person name="Wiebenga A."/>
            <person name="De vries R.P."/>
            <person name="Grigoriev I.V."/>
            <person name="Mortensen U.H."/>
            <person name="Andersen M.R."/>
            <person name="Baker S.E."/>
        </authorList>
    </citation>
    <scope>NUCLEOTIDE SEQUENCE [LARGE SCALE GENOMIC DNA]</scope>
    <source>
        <strain evidence="6 7">CBS 114.80</strain>
    </source>
</reference>
<dbReference type="GO" id="GO:0015087">
    <property type="term" value="F:cobalt ion transmembrane transporter activity"/>
    <property type="evidence" value="ECO:0007669"/>
    <property type="project" value="TreeGrafter"/>
</dbReference>
<protein>
    <submittedName>
        <fullName evidence="6">Uncharacterized protein</fullName>
    </submittedName>
</protein>
<proteinExistence type="predicted"/>
<evidence type="ECO:0000256" key="5">
    <source>
        <dbReference type="SAM" id="Phobius"/>
    </source>
</evidence>
<dbReference type="PANTHER" id="PTHR46494">
    <property type="entry name" value="CORA FAMILY METAL ION TRANSPORTER (EUROFUNG)"/>
    <property type="match status" value="1"/>
</dbReference>
<dbReference type="InterPro" id="IPR045863">
    <property type="entry name" value="CorA_TM1_TM2"/>
</dbReference>